<dbReference type="Gramene" id="Os03t0289350-00">
    <property type="protein sequence ID" value="Os03t0289350-00"/>
    <property type="gene ID" value="Os03g0289350"/>
</dbReference>
<reference evidence="1 2" key="3">
    <citation type="journal article" date="2013" name="Rice">
        <title>Improvement of the Oryza sativa Nipponbare reference genome using next generation sequence and optical map data.</title>
        <authorList>
            <person name="Kawahara Y."/>
            <person name="de la Bastide M."/>
            <person name="Hamilton J.P."/>
            <person name="Kanamori H."/>
            <person name="McCombie W.R."/>
            <person name="Ouyang S."/>
            <person name="Schwartz D.C."/>
            <person name="Tanaka T."/>
            <person name="Wu J."/>
            <person name="Zhou S."/>
            <person name="Childs K.L."/>
            <person name="Davidson R.M."/>
            <person name="Lin H."/>
            <person name="Quesada-Ocampo L."/>
            <person name="Vaillancourt B."/>
            <person name="Sakai H."/>
            <person name="Lee S.S."/>
            <person name="Kim J."/>
            <person name="Numa H."/>
            <person name="Itoh T."/>
            <person name="Buell C.R."/>
            <person name="Matsumoto T."/>
        </authorList>
    </citation>
    <scope>NUCLEOTIDE SEQUENCE [LARGE SCALE GENOMIC DNA]</scope>
    <source>
        <strain evidence="2">cv. Nipponbare</strain>
    </source>
</reference>
<dbReference type="Proteomes" id="UP000059680">
    <property type="component" value="Chromosome 3"/>
</dbReference>
<evidence type="ECO:0000313" key="2">
    <source>
        <dbReference type="Proteomes" id="UP000059680"/>
    </source>
</evidence>
<name>A0A0P0VWB8_ORYSJ</name>
<dbReference type="AlphaFoldDB" id="A0A0P0VWB8"/>
<dbReference type="EMBL" id="AP014959">
    <property type="protein sequence ID" value="BAS83662.1"/>
    <property type="molecule type" value="Genomic_DNA"/>
</dbReference>
<feature type="non-terminal residue" evidence="1">
    <location>
        <position position="98"/>
    </location>
</feature>
<proteinExistence type="predicted"/>
<sequence length="98" mass="11424">LDELEPHEELDALELEPLVVEERHGADPRPQLRHRERRLPAEVVLAHVVLVHLHAEQRDLRDGQREHELLLPHGNPAVLHGFRLLHHRVRRNPGNAHL</sequence>
<reference evidence="1 2" key="2">
    <citation type="journal article" date="2013" name="Plant Cell Physiol.">
        <title>Rice Annotation Project Database (RAP-DB): an integrative and interactive database for rice genomics.</title>
        <authorList>
            <person name="Sakai H."/>
            <person name="Lee S.S."/>
            <person name="Tanaka T."/>
            <person name="Numa H."/>
            <person name="Kim J."/>
            <person name="Kawahara Y."/>
            <person name="Wakimoto H."/>
            <person name="Yang C.C."/>
            <person name="Iwamoto M."/>
            <person name="Abe T."/>
            <person name="Yamada Y."/>
            <person name="Muto A."/>
            <person name="Inokuchi H."/>
            <person name="Ikemura T."/>
            <person name="Matsumoto T."/>
            <person name="Sasaki T."/>
            <person name="Itoh T."/>
        </authorList>
    </citation>
    <scope>NUCLEOTIDE SEQUENCE [LARGE SCALE GENOMIC DNA]</scope>
    <source>
        <strain evidence="2">cv. Nipponbare</strain>
    </source>
</reference>
<accession>A0A0P0VWB8</accession>
<protein>
    <submittedName>
        <fullName evidence="1">Os03g0289350 protein</fullName>
    </submittedName>
</protein>
<feature type="non-terminal residue" evidence="1">
    <location>
        <position position="1"/>
    </location>
</feature>
<dbReference type="InParanoid" id="A0A0P0VWB8"/>
<keyword evidence="2" id="KW-1185">Reference proteome</keyword>
<organism evidence="1 2">
    <name type="scientific">Oryza sativa subsp. japonica</name>
    <name type="common">Rice</name>
    <dbReference type="NCBI Taxonomy" id="39947"/>
    <lineage>
        <taxon>Eukaryota</taxon>
        <taxon>Viridiplantae</taxon>
        <taxon>Streptophyta</taxon>
        <taxon>Embryophyta</taxon>
        <taxon>Tracheophyta</taxon>
        <taxon>Spermatophyta</taxon>
        <taxon>Magnoliopsida</taxon>
        <taxon>Liliopsida</taxon>
        <taxon>Poales</taxon>
        <taxon>Poaceae</taxon>
        <taxon>BOP clade</taxon>
        <taxon>Oryzoideae</taxon>
        <taxon>Oryzeae</taxon>
        <taxon>Oryzinae</taxon>
        <taxon>Oryza</taxon>
        <taxon>Oryza sativa</taxon>
    </lineage>
</organism>
<dbReference type="PaxDb" id="39947-A0A0P0VWB8"/>
<evidence type="ECO:0000313" key="1">
    <source>
        <dbReference type="EMBL" id="BAS83662.1"/>
    </source>
</evidence>
<gene>
    <name evidence="1" type="ordered locus">Os03g0289350</name>
    <name evidence="1" type="ORF">OSNPB_030289350</name>
</gene>
<reference evidence="2" key="1">
    <citation type="journal article" date="2005" name="Nature">
        <title>The map-based sequence of the rice genome.</title>
        <authorList>
            <consortium name="International rice genome sequencing project (IRGSP)"/>
            <person name="Matsumoto T."/>
            <person name="Wu J."/>
            <person name="Kanamori H."/>
            <person name="Katayose Y."/>
            <person name="Fujisawa M."/>
            <person name="Namiki N."/>
            <person name="Mizuno H."/>
            <person name="Yamamoto K."/>
            <person name="Antonio B.A."/>
            <person name="Baba T."/>
            <person name="Sakata K."/>
            <person name="Nagamura Y."/>
            <person name="Aoki H."/>
            <person name="Arikawa K."/>
            <person name="Arita K."/>
            <person name="Bito T."/>
            <person name="Chiden Y."/>
            <person name="Fujitsuka N."/>
            <person name="Fukunaka R."/>
            <person name="Hamada M."/>
            <person name="Harada C."/>
            <person name="Hayashi A."/>
            <person name="Hijishita S."/>
            <person name="Honda M."/>
            <person name="Hosokawa S."/>
            <person name="Ichikawa Y."/>
            <person name="Idonuma A."/>
            <person name="Iijima M."/>
            <person name="Ikeda M."/>
            <person name="Ikeno M."/>
            <person name="Ito K."/>
            <person name="Ito S."/>
            <person name="Ito T."/>
            <person name="Ito Y."/>
            <person name="Ito Y."/>
            <person name="Iwabuchi A."/>
            <person name="Kamiya K."/>
            <person name="Karasawa W."/>
            <person name="Kurita K."/>
            <person name="Katagiri S."/>
            <person name="Kikuta A."/>
            <person name="Kobayashi H."/>
            <person name="Kobayashi N."/>
            <person name="Machita K."/>
            <person name="Maehara T."/>
            <person name="Masukawa M."/>
            <person name="Mizubayashi T."/>
            <person name="Mukai Y."/>
            <person name="Nagasaki H."/>
            <person name="Nagata Y."/>
            <person name="Naito S."/>
            <person name="Nakashima M."/>
            <person name="Nakama Y."/>
            <person name="Nakamichi Y."/>
            <person name="Nakamura M."/>
            <person name="Meguro A."/>
            <person name="Negishi M."/>
            <person name="Ohta I."/>
            <person name="Ohta T."/>
            <person name="Okamoto M."/>
            <person name="Ono N."/>
            <person name="Saji S."/>
            <person name="Sakaguchi M."/>
            <person name="Sakai K."/>
            <person name="Shibata M."/>
            <person name="Shimokawa T."/>
            <person name="Song J."/>
            <person name="Takazaki Y."/>
            <person name="Terasawa K."/>
            <person name="Tsugane M."/>
            <person name="Tsuji K."/>
            <person name="Ueda S."/>
            <person name="Waki K."/>
            <person name="Yamagata H."/>
            <person name="Yamamoto M."/>
            <person name="Yamamoto S."/>
            <person name="Yamane H."/>
            <person name="Yoshiki S."/>
            <person name="Yoshihara R."/>
            <person name="Yukawa K."/>
            <person name="Zhong H."/>
            <person name="Yano M."/>
            <person name="Yuan Q."/>
            <person name="Ouyang S."/>
            <person name="Liu J."/>
            <person name="Jones K.M."/>
            <person name="Gansberger K."/>
            <person name="Moffat K."/>
            <person name="Hill J."/>
            <person name="Bera J."/>
            <person name="Fadrosh D."/>
            <person name="Jin S."/>
            <person name="Johri S."/>
            <person name="Kim M."/>
            <person name="Overton L."/>
            <person name="Reardon M."/>
            <person name="Tsitrin T."/>
            <person name="Vuong H."/>
            <person name="Weaver B."/>
            <person name="Ciecko A."/>
            <person name="Tallon L."/>
            <person name="Jackson J."/>
            <person name="Pai G."/>
            <person name="Aken S.V."/>
            <person name="Utterback T."/>
            <person name="Reidmuller S."/>
            <person name="Feldblyum T."/>
            <person name="Hsiao J."/>
            <person name="Zismann V."/>
            <person name="Iobst S."/>
            <person name="de Vazeille A.R."/>
            <person name="Buell C.R."/>
            <person name="Ying K."/>
            <person name="Li Y."/>
            <person name="Lu T."/>
            <person name="Huang Y."/>
            <person name="Zhao Q."/>
            <person name="Feng Q."/>
            <person name="Zhang L."/>
            <person name="Zhu J."/>
            <person name="Weng Q."/>
            <person name="Mu J."/>
            <person name="Lu Y."/>
            <person name="Fan D."/>
            <person name="Liu Y."/>
            <person name="Guan J."/>
            <person name="Zhang Y."/>
            <person name="Yu S."/>
            <person name="Liu X."/>
            <person name="Zhang Y."/>
            <person name="Hong G."/>
            <person name="Han B."/>
            <person name="Choisne N."/>
            <person name="Demange N."/>
            <person name="Orjeda G."/>
            <person name="Samain S."/>
            <person name="Cattolico L."/>
            <person name="Pelletier E."/>
            <person name="Couloux A."/>
            <person name="Segurens B."/>
            <person name="Wincker P."/>
            <person name="D'Hont A."/>
            <person name="Scarpelli C."/>
            <person name="Weissenbach J."/>
            <person name="Salanoubat M."/>
            <person name="Quetier F."/>
            <person name="Yu Y."/>
            <person name="Kim H.R."/>
            <person name="Rambo T."/>
            <person name="Currie J."/>
            <person name="Collura K."/>
            <person name="Luo M."/>
            <person name="Yang T."/>
            <person name="Ammiraju J.S.S."/>
            <person name="Engler F."/>
            <person name="Soderlund C."/>
            <person name="Wing R.A."/>
            <person name="Palmer L.E."/>
            <person name="de la Bastide M."/>
            <person name="Spiegel L."/>
            <person name="Nascimento L."/>
            <person name="Zutavern T."/>
            <person name="O'Shaughnessy A."/>
            <person name="Dike S."/>
            <person name="Dedhia N."/>
            <person name="Preston R."/>
            <person name="Balija V."/>
            <person name="McCombie W.R."/>
            <person name="Chow T."/>
            <person name="Chen H."/>
            <person name="Chung M."/>
            <person name="Chen C."/>
            <person name="Shaw J."/>
            <person name="Wu H."/>
            <person name="Hsiao K."/>
            <person name="Chao Y."/>
            <person name="Chu M."/>
            <person name="Cheng C."/>
            <person name="Hour A."/>
            <person name="Lee P."/>
            <person name="Lin S."/>
            <person name="Lin Y."/>
            <person name="Liou J."/>
            <person name="Liu S."/>
            <person name="Hsing Y."/>
            <person name="Raghuvanshi S."/>
            <person name="Mohanty A."/>
            <person name="Bharti A.K."/>
            <person name="Gaur A."/>
            <person name="Gupta V."/>
            <person name="Kumar D."/>
            <person name="Ravi V."/>
            <person name="Vij S."/>
            <person name="Kapur A."/>
            <person name="Khurana P."/>
            <person name="Khurana P."/>
            <person name="Khurana J.P."/>
            <person name="Tyagi A.K."/>
            <person name="Gaikwad K."/>
            <person name="Singh A."/>
            <person name="Dalal V."/>
            <person name="Srivastava S."/>
            <person name="Dixit A."/>
            <person name="Pal A.K."/>
            <person name="Ghazi I.A."/>
            <person name="Yadav M."/>
            <person name="Pandit A."/>
            <person name="Bhargava A."/>
            <person name="Sureshbabu K."/>
            <person name="Batra K."/>
            <person name="Sharma T.R."/>
            <person name="Mohapatra T."/>
            <person name="Singh N.K."/>
            <person name="Messing J."/>
            <person name="Nelson A.B."/>
            <person name="Fuks G."/>
            <person name="Kavchok S."/>
            <person name="Keizer G."/>
            <person name="Linton E."/>
            <person name="Llaca V."/>
            <person name="Song R."/>
            <person name="Tanyolac B."/>
            <person name="Young S."/>
            <person name="Ho-Il K."/>
            <person name="Hahn J.H."/>
            <person name="Sangsakoo G."/>
            <person name="Vanavichit A."/>
            <person name="de Mattos Luiz.A.T."/>
            <person name="Zimmer P.D."/>
            <person name="Malone G."/>
            <person name="Dellagostin O."/>
            <person name="de Oliveira A.C."/>
            <person name="Bevan M."/>
            <person name="Bancroft I."/>
            <person name="Minx P."/>
            <person name="Cordum H."/>
            <person name="Wilson R."/>
            <person name="Cheng Z."/>
            <person name="Jin W."/>
            <person name="Jiang J."/>
            <person name="Leong S.A."/>
            <person name="Iwama H."/>
            <person name="Gojobori T."/>
            <person name="Itoh T."/>
            <person name="Niimura Y."/>
            <person name="Fujii Y."/>
            <person name="Habara T."/>
            <person name="Sakai H."/>
            <person name="Sato Y."/>
            <person name="Wilson G."/>
            <person name="Kumar K."/>
            <person name="McCouch S."/>
            <person name="Juretic N."/>
            <person name="Hoen D."/>
            <person name="Wright S."/>
            <person name="Bruskiewich R."/>
            <person name="Bureau T."/>
            <person name="Miyao A."/>
            <person name="Hirochika H."/>
            <person name="Nishikawa T."/>
            <person name="Kadowaki K."/>
            <person name="Sugiura M."/>
            <person name="Burr B."/>
            <person name="Sasaki T."/>
        </authorList>
    </citation>
    <scope>NUCLEOTIDE SEQUENCE [LARGE SCALE GENOMIC DNA]</scope>
    <source>
        <strain evidence="2">cv. Nipponbare</strain>
    </source>
</reference>